<evidence type="ECO:0000313" key="7">
    <source>
        <dbReference type="Proteomes" id="UP000198286"/>
    </source>
</evidence>
<dbReference type="InterPro" id="IPR022171">
    <property type="entry name" value="PPE_C"/>
</dbReference>
<feature type="region of interest" description="Disordered" evidence="2">
    <location>
        <begin position="211"/>
        <end position="230"/>
    </location>
</feature>
<evidence type="ECO:0000256" key="1">
    <source>
        <dbReference type="ARBA" id="ARBA00010652"/>
    </source>
</evidence>
<dbReference type="EMBL" id="JASZZX010000012">
    <property type="protein sequence ID" value="MDM3927350.1"/>
    <property type="molecule type" value="Genomic_DNA"/>
</dbReference>
<dbReference type="PANTHER" id="PTHR46766:SF1">
    <property type="entry name" value="GLUTAMINE-RICH PROTEIN 2"/>
    <property type="match status" value="1"/>
</dbReference>
<dbReference type="SUPFAM" id="SSF140459">
    <property type="entry name" value="PE/PPE dimer-like"/>
    <property type="match status" value="1"/>
</dbReference>
<dbReference type="Gene3D" id="1.20.1260.20">
    <property type="entry name" value="PPE superfamily"/>
    <property type="match status" value="1"/>
</dbReference>
<gene>
    <name evidence="5" type="ORF">MYCOZU2_02180</name>
    <name evidence="6" type="ORF">QRB35_15155</name>
</gene>
<dbReference type="RefSeq" id="WP_020822182.1">
    <property type="nucleotide sequence ID" value="NZ_CP012885.2"/>
</dbReference>
<dbReference type="Pfam" id="PF12484">
    <property type="entry name" value="PPE-SVP"/>
    <property type="match status" value="1"/>
</dbReference>
<dbReference type="PANTHER" id="PTHR46766">
    <property type="entry name" value="GLUTAMINE-RICH PROTEIN 2"/>
    <property type="match status" value="1"/>
</dbReference>
<dbReference type="EMBL" id="CP015267">
    <property type="protein sequence ID" value="ASL14597.1"/>
    <property type="molecule type" value="Genomic_DNA"/>
</dbReference>
<dbReference type="FunFam" id="1.20.1260.20:FF:000001">
    <property type="entry name" value="PPE family protein PPE41"/>
    <property type="match status" value="1"/>
</dbReference>
<feature type="domain" description="PPE family C-terminal" evidence="4">
    <location>
        <begin position="379"/>
        <end position="458"/>
    </location>
</feature>
<reference evidence="6" key="3">
    <citation type="submission" date="2023-06" db="EMBL/GenBank/DDBJ databases">
        <authorList>
            <person name="Spilker T."/>
        </authorList>
    </citation>
    <scope>NUCLEOTIDE SEQUENCE</scope>
    <source>
        <strain evidence="6">FLAC1071</strain>
    </source>
</reference>
<evidence type="ECO:0000259" key="3">
    <source>
        <dbReference type="Pfam" id="PF00823"/>
    </source>
</evidence>
<feature type="domain" description="PPE" evidence="3">
    <location>
        <begin position="2"/>
        <end position="164"/>
    </location>
</feature>
<keyword evidence="8" id="KW-1185">Reference proteome</keyword>
<comment type="similarity">
    <text evidence="1">Belongs to the mycobacterial PPE family.</text>
</comment>
<dbReference type="InterPro" id="IPR000030">
    <property type="entry name" value="PPE_dom"/>
</dbReference>
<name>A0A222S520_MYCIT</name>
<evidence type="ECO:0000259" key="4">
    <source>
        <dbReference type="Pfam" id="PF12484"/>
    </source>
</evidence>
<evidence type="ECO:0000313" key="8">
    <source>
        <dbReference type="Proteomes" id="UP001529272"/>
    </source>
</evidence>
<dbReference type="AlphaFoldDB" id="A0A222S520"/>
<dbReference type="KEGG" id="mchi:AN480_10125"/>
<accession>A0A222S520</accession>
<dbReference type="GO" id="GO:0052572">
    <property type="term" value="P:response to host immune response"/>
    <property type="evidence" value="ECO:0007669"/>
    <property type="project" value="TreeGrafter"/>
</dbReference>
<protein>
    <submittedName>
        <fullName evidence="5">PPE family protein</fullName>
    </submittedName>
</protein>
<proteinExistence type="inferred from homology"/>
<evidence type="ECO:0000256" key="2">
    <source>
        <dbReference type="SAM" id="MobiDB-lite"/>
    </source>
</evidence>
<feature type="compositionally biased region" description="Low complexity" evidence="2">
    <location>
        <begin position="212"/>
        <end position="230"/>
    </location>
</feature>
<dbReference type="Proteomes" id="UP001529272">
    <property type="component" value="Unassembled WGS sequence"/>
</dbReference>
<organism evidence="5 7">
    <name type="scientific">Mycobacterium intracellulare subsp. chimaera</name>
    <dbReference type="NCBI Taxonomy" id="222805"/>
    <lineage>
        <taxon>Bacteria</taxon>
        <taxon>Bacillati</taxon>
        <taxon>Actinomycetota</taxon>
        <taxon>Actinomycetes</taxon>
        <taxon>Mycobacteriales</taxon>
        <taxon>Mycobacteriaceae</taxon>
        <taxon>Mycobacterium</taxon>
        <taxon>Mycobacterium avium complex (MAC)</taxon>
    </lineage>
</organism>
<evidence type="ECO:0000313" key="6">
    <source>
        <dbReference type="EMBL" id="MDM3927350.1"/>
    </source>
</evidence>
<evidence type="ECO:0000313" key="5">
    <source>
        <dbReference type="EMBL" id="ASL14597.1"/>
    </source>
</evidence>
<sequence>MDFGALPPEINSGRMYLGPGPASLLAAAAGWETLAAELTDAAGSYQAVIAGLTDESWSGPASMSMVAAVMPYIAWMAATAEQCQQAAAQATAAAAAFETAYAMTVPPPLVAANRIRLLALIQTNIFGQNTPAIMATEAEYSEMWAQDATAMYGYAASSASASALSPVASPPPQTATSTAVAGHIGAVTHAALQSGSTAHATATQWASSVPQTLQGLSTPGSSSSTGLSQAAMGTGASLGSSGATAPLSALSGLTNASGKGATKSASTGAGAATGLASTLAAAPALDGGTGALAGEAAGFGADGAGLIADTGGIGIDLYGLDLDYQGLGLDYQGLALDYAGAGSILGAEGAGGVEGISGMGAAAGLGNLPPVAGLGHSVAAGVGQASSLSTLSVPPSWAATVSSVTPLQALHSSAMPGGWAAAPSPGPTVSKLPLGGMVGRESEGAVQRVGLRVSLIPHSPVAG</sequence>
<reference evidence="6" key="2">
    <citation type="submission" date="2023-06" db="EMBL/GenBank/DDBJ databases">
        <title>Itaconate inhibition of nontuberculous mycobacteria.</title>
        <authorList>
            <person name="Breen P."/>
            <person name="Zimbric M."/>
            <person name="Caverly L."/>
        </authorList>
    </citation>
    <scope>NUCLEOTIDE SEQUENCE</scope>
    <source>
        <strain evidence="6">FLAC1071</strain>
    </source>
</reference>
<dbReference type="Pfam" id="PF00823">
    <property type="entry name" value="PPE"/>
    <property type="match status" value="1"/>
</dbReference>
<dbReference type="InterPro" id="IPR038332">
    <property type="entry name" value="PPE_sf"/>
</dbReference>
<dbReference type="Proteomes" id="UP000198286">
    <property type="component" value="Chromosome"/>
</dbReference>
<reference evidence="5 7" key="1">
    <citation type="journal article" date="2017" name="Lancet Infect. Dis.">
        <title>Global outbreak of severe Mycobacterium chimaera disease after cardiac surgery: a molecular epidemiological study.</title>
        <authorList>
            <person name="van Ingen J."/>
            <person name="Kohl T."/>
            <person name="Kranzer K."/>
            <person name="Hasse B."/>
            <person name="Keller P."/>
            <person name="Szafranska A."/>
            <person name="Hillemann D."/>
            <person name="Chand M."/>
            <person name="Schreiber P."/>
            <person name="Sommerstein R."/>
            <person name="Berger C."/>
            <person name="Genoni M."/>
            <person name="Ruegg C."/>
            <person name="Troillet N."/>
            <person name="Widmer A.F."/>
            <person name="Becker S.L."/>
            <person name="Herrmann M."/>
            <person name="Eckmanns T."/>
            <person name="Haller S."/>
            <person name="Hoeller C."/>
            <person name="Debast S.B."/>
            <person name="Wolfhagen M.J."/>
            <person name="Hopman J."/>
            <person name="Kluytmans J."/>
            <person name="Langelaar M."/>
            <person name="Notermans D.W."/>
            <person name="ten Oever J."/>
            <person name="van den Barselaar P."/>
            <person name="Vonk A.B.A."/>
            <person name="Vos M.C."/>
            <person name="Ahmed N."/>
            <person name="Brown T."/>
            <person name="Crook D."/>
            <person name="Lamagni T."/>
            <person name="Phin N."/>
            <person name="Smith E.G."/>
            <person name="Zambon M."/>
            <person name="Serr A."/>
            <person name="Goetting T."/>
            <person name="Ebner W."/>
            <person name="Thuermer A."/>
            <person name="Utpatel C."/>
            <person name="Sproer C."/>
            <person name="Bunk B."/>
            <person name="Nubel U."/>
            <person name="Bloemberg G."/>
            <person name="Bottger E."/>
            <person name="Niemann S."/>
            <person name="Wagner D."/>
            <person name="Sax H."/>
        </authorList>
    </citation>
    <scope>NUCLEOTIDE SEQUENCE [LARGE SCALE GENOMIC DNA]</scope>
    <source>
        <strain evidence="5 7">ZUERICH-2</strain>
    </source>
</reference>